<dbReference type="AlphaFoldDB" id="A0A4Q9MCI1"/>
<proteinExistence type="predicted"/>
<reference evidence="1" key="1">
    <citation type="submission" date="2019-01" db="EMBL/GenBank/DDBJ databases">
        <title>Draft genome sequences of three monokaryotic isolates of the white-rot basidiomycete fungus Dichomitus squalens.</title>
        <authorList>
            <consortium name="DOE Joint Genome Institute"/>
            <person name="Lopez S.C."/>
            <person name="Andreopoulos B."/>
            <person name="Pangilinan J."/>
            <person name="Lipzen A."/>
            <person name="Riley R."/>
            <person name="Ahrendt S."/>
            <person name="Ng V."/>
            <person name="Barry K."/>
            <person name="Daum C."/>
            <person name="Grigoriev I.V."/>
            <person name="Hilden K.S."/>
            <person name="Makela M.R."/>
            <person name="de Vries R.P."/>
        </authorList>
    </citation>
    <scope>NUCLEOTIDE SEQUENCE [LARGE SCALE GENOMIC DNA]</scope>
    <source>
        <strain evidence="1">OM18370.1</strain>
    </source>
</reference>
<evidence type="ECO:0000313" key="1">
    <source>
        <dbReference type="EMBL" id="TBU24038.1"/>
    </source>
</evidence>
<name>A0A4Q9MCI1_9APHY</name>
<dbReference type="OrthoDB" id="2745229at2759"/>
<accession>A0A4Q9MCI1</accession>
<protein>
    <submittedName>
        <fullName evidence="1">Uncharacterized protein</fullName>
    </submittedName>
</protein>
<sequence length="162" mass="18698">MKKRSYRRPSIFCHGRNYAEELSIAIAEDATLGEIDRDVDPQVLASDREVSFVMSYQQDFSIVRRAAPAEIRMALEIPHSPNVFLFISTGAYTREQYDSGALSSPLLPDAMRNEASLKLEDMRYAVHALRALMMPPYNHSEREELLPPRHLRPFMRLFIRTL</sequence>
<dbReference type="Proteomes" id="UP000292957">
    <property type="component" value="Unassembled WGS sequence"/>
</dbReference>
<organism evidence="1">
    <name type="scientific">Dichomitus squalens</name>
    <dbReference type="NCBI Taxonomy" id="114155"/>
    <lineage>
        <taxon>Eukaryota</taxon>
        <taxon>Fungi</taxon>
        <taxon>Dikarya</taxon>
        <taxon>Basidiomycota</taxon>
        <taxon>Agaricomycotina</taxon>
        <taxon>Agaricomycetes</taxon>
        <taxon>Polyporales</taxon>
        <taxon>Polyporaceae</taxon>
        <taxon>Dichomitus</taxon>
    </lineage>
</organism>
<gene>
    <name evidence="1" type="ORF">BD311DRAFT_816061</name>
</gene>
<dbReference type="EMBL" id="ML143489">
    <property type="protein sequence ID" value="TBU24038.1"/>
    <property type="molecule type" value="Genomic_DNA"/>
</dbReference>